<sequence>MAKNLVNLTSVETGSGNNKTKMTENGVTITTQTPPDPDGDKPASTTETKLSKDGLATDGTVKVTNGKTITQKTSSLLAKVQMVLVRIRNMENRFRW</sequence>
<accession>A0A930Y3K2</accession>
<feature type="region of interest" description="Disordered" evidence="1">
    <location>
        <begin position="1"/>
        <end position="50"/>
    </location>
</feature>
<comment type="caution">
    <text evidence="2">The sequence shown here is derived from an EMBL/GenBank/DDBJ whole genome shotgun (WGS) entry which is preliminary data.</text>
</comment>
<feature type="compositionally biased region" description="Polar residues" evidence="1">
    <location>
        <begin position="1"/>
        <end position="33"/>
    </location>
</feature>
<protein>
    <submittedName>
        <fullName evidence="2">Uncharacterized protein</fullName>
    </submittedName>
</protein>
<dbReference type="EMBL" id="JADION010000006">
    <property type="protein sequence ID" value="MBF4102319.1"/>
    <property type="molecule type" value="Genomic_DNA"/>
</dbReference>
<organism evidence="2">
    <name type="scientific">Gallibacterium anatis</name>
    <dbReference type="NCBI Taxonomy" id="750"/>
    <lineage>
        <taxon>Bacteria</taxon>
        <taxon>Pseudomonadati</taxon>
        <taxon>Pseudomonadota</taxon>
        <taxon>Gammaproteobacteria</taxon>
        <taxon>Pasteurellales</taxon>
        <taxon>Pasteurellaceae</taxon>
        <taxon>Gallibacterium</taxon>
    </lineage>
</organism>
<evidence type="ECO:0000313" key="2">
    <source>
        <dbReference type="EMBL" id="MBF4102319.1"/>
    </source>
</evidence>
<reference evidence="2" key="1">
    <citation type="submission" date="2020-11" db="EMBL/GenBank/DDBJ databases">
        <title>Gallibacterium anatis 1637, full genome, WGS.</title>
        <authorList>
            <person name="Laishevtcev A.I."/>
            <person name="Yakimova E.A."/>
            <person name="Petkovich D."/>
            <person name="Stepanova T.V."/>
            <person name="Kalendr R.S."/>
            <person name="Rubalsky E.O."/>
            <person name="Zulkarneev E.R."/>
            <person name="Aleshkin A.V."/>
        </authorList>
    </citation>
    <scope>NUCLEOTIDE SEQUENCE</scope>
    <source>
        <strain evidence="2">1637</strain>
    </source>
</reference>
<dbReference type="AlphaFoldDB" id="A0A930Y3K2"/>
<gene>
    <name evidence="2" type="ORF">INT80_03240</name>
</gene>
<name>A0A930Y3K2_9PAST</name>
<proteinExistence type="predicted"/>
<evidence type="ECO:0000256" key="1">
    <source>
        <dbReference type="SAM" id="MobiDB-lite"/>
    </source>
</evidence>